<sequence length="87" mass="9278">MNSFTATLFGLIGSSVALTLEEAMKNPEENILYDTTPYSKAWQAGLGSVVTFGSLIALITFIALGTKINGTPRRLRTAGAPLKKEMA</sequence>
<protein>
    <submittedName>
        <fullName evidence="5">Major capsid protein</fullName>
    </submittedName>
</protein>
<dbReference type="AlphaFoldDB" id="A0A0R3TXV4"/>
<organism evidence="5">
    <name type="scientific">Rodentolepis nana</name>
    <name type="common">Dwarf tapeworm</name>
    <name type="synonym">Hymenolepis nana</name>
    <dbReference type="NCBI Taxonomy" id="102285"/>
    <lineage>
        <taxon>Eukaryota</taxon>
        <taxon>Metazoa</taxon>
        <taxon>Spiralia</taxon>
        <taxon>Lophotrochozoa</taxon>
        <taxon>Platyhelminthes</taxon>
        <taxon>Cestoda</taxon>
        <taxon>Eucestoda</taxon>
        <taxon>Cyclophyllidea</taxon>
        <taxon>Hymenolepididae</taxon>
        <taxon>Rodentolepis</taxon>
    </lineage>
</organism>
<keyword evidence="2" id="KW-0732">Signal</keyword>
<keyword evidence="1" id="KW-0472">Membrane</keyword>
<feature type="transmembrane region" description="Helical" evidence="1">
    <location>
        <begin position="41"/>
        <end position="64"/>
    </location>
</feature>
<keyword evidence="1" id="KW-1133">Transmembrane helix</keyword>
<evidence type="ECO:0000256" key="1">
    <source>
        <dbReference type="SAM" id="Phobius"/>
    </source>
</evidence>
<name>A0A0R3TXV4_RODNA</name>
<dbReference type="OrthoDB" id="6264453at2759"/>
<evidence type="ECO:0000313" key="3">
    <source>
        <dbReference type="EMBL" id="VDO13774.1"/>
    </source>
</evidence>
<dbReference type="WBParaSite" id="HNAJ_0001269901-mRNA-1">
    <property type="protein sequence ID" value="HNAJ_0001269901-mRNA-1"/>
    <property type="gene ID" value="HNAJ_0001269901"/>
</dbReference>
<gene>
    <name evidence="3" type="ORF">HNAJ_LOCUS12677</name>
</gene>
<reference evidence="3 4" key="2">
    <citation type="submission" date="2018-11" db="EMBL/GenBank/DDBJ databases">
        <authorList>
            <consortium name="Pathogen Informatics"/>
        </authorList>
    </citation>
    <scope>NUCLEOTIDE SEQUENCE [LARGE SCALE GENOMIC DNA]</scope>
</reference>
<proteinExistence type="predicted"/>
<feature type="chain" id="PRO_5043132132" evidence="2">
    <location>
        <begin position="18"/>
        <end position="87"/>
    </location>
</feature>
<keyword evidence="4" id="KW-1185">Reference proteome</keyword>
<reference evidence="5" key="1">
    <citation type="submission" date="2017-02" db="UniProtKB">
        <authorList>
            <consortium name="WormBaseParasite"/>
        </authorList>
    </citation>
    <scope>IDENTIFICATION</scope>
</reference>
<dbReference type="EMBL" id="UZAE01014551">
    <property type="protein sequence ID" value="VDO13774.1"/>
    <property type="molecule type" value="Genomic_DNA"/>
</dbReference>
<feature type="signal peptide" evidence="2">
    <location>
        <begin position="1"/>
        <end position="17"/>
    </location>
</feature>
<accession>A0A0R3TXV4</accession>
<evidence type="ECO:0000313" key="5">
    <source>
        <dbReference type="WBParaSite" id="HNAJ_0001269901-mRNA-1"/>
    </source>
</evidence>
<dbReference type="Proteomes" id="UP000278807">
    <property type="component" value="Unassembled WGS sequence"/>
</dbReference>
<evidence type="ECO:0000313" key="4">
    <source>
        <dbReference type="Proteomes" id="UP000278807"/>
    </source>
</evidence>
<keyword evidence="1" id="KW-0812">Transmembrane</keyword>
<evidence type="ECO:0000256" key="2">
    <source>
        <dbReference type="SAM" id="SignalP"/>
    </source>
</evidence>